<gene>
    <name evidence="1" type="ORF">ACFORF_08160</name>
</gene>
<keyword evidence="2" id="KW-1185">Reference proteome</keyword>
<evidence type="ECO:0000313" key="1">
    <source>
        <dbReference type="EMBL" id="MFC3928533.1"/>
    </source>
</evidence>
<accession>A0ABV8CWV7</accession>
<organism evidence="1 2">
    <name type="scientific">Streptococcus caprae</name>
    <dbReference type="NCBI Taxonomy" id="1640501"/>
    <lineage>
        <taxon>Bacteria</taxon>
        <taxon>Bacillati</taxon>
        <taxon>Bacillota</taxon>
        <taxon>Bacilli</taxon>
        <taxon>Lactobacillales</taxon>
        <taxon>Streptococcaceae</taxon>
        <taxon>Streptococcus</taxon>
    </lineage>
</organism>
<sequence>MTQKNLHHRSSMSITVDRPILVGLSQQLGRRQLIPILSGKVTGGGLHGLVLLGDVDSQIIVPDGICQLYTR</sequence>
<dbReference type="Proteomes" id="UP001595807">
    <property type="component" value="Unassembled WGS sequence"/>
</dbReference>
<name>A0ABV8CWV7_9STRE</name>
<dbReference type="Gene3D" id="2.40.160.20">
    <property type="match status" value="1"/>
</dbReference>
<reference evidence="2" key="1">
    <citation type="journal article" date="2019" name="Int. J. Syst. Evol. Microbiol.">
        <title>The Global Catalogue of Microorganisms (GCM) 10K type strain sequencing project: providing services to taxonomists for standard genome sequencing and annotation.</title>
        <authorList>
            <consortium name="The Broad Institute Genomics Platform"/>
            <consortium name="The Broad Institute Genome Sequencing Center for Infectious Disease"/>
            <person name="Wu L."/>
            <person name="Ma J."/>
        </authorList>
    </citation>
    <scope>NUCLEOTIDE SEQUENCE [LARGE SCALE GENOMIC DNA]</scope>
    <source>
        <strain evidence="2">CCUG 67170</strain>
    </source>
</reference>
<dbReference type="Pfam" id="PF11578">
    <property type="entry name" value="DUF3237"/>
    <property type="match status" value="1"/>
</dbReference>
<dbReference type="EMBL" id="JBHRZV010000050">
    <property type="protein sequence ID" value="MFC3928533.1"/>
    <property type="molecule type" value="Genomic_DNA"/>
</dbReference>
<proteinExistence type="predicted"/>
<dbReference type="RefSeq" id="WP_380427179.1">
    <property type="nucleotide sequence ID" value="NZ_JBHRZV010000050.1"/>
</dbReference>
<evidence type="ECO:0000313" key="2">
    <source>
        <dbReference type="Proteomes" id="UP001595807"/>
    </source>
</evidence>
<comment type="caution">
    <text evidence="1">The sequence shown here is derived from an EMBL/GenBank/DDBJ whole genome shotgun (WGS) entry which is preliminary data.</text>
</comment>
<protein>
    <submittedName>
        <fullName evidence="1">DUF3237 family protein</fullName>
    </submittedName>
</protein>